<evidence type="ECO:0000313" key="3">
    <source>
        <dbReference type="Proteomes" id="UP001066276"/>
    </source>
</evidence>
<dbReference type="AlphaFoldDB" id="A0AAV7R7Q1"/>
<gene>
    <name evidence="2" type="ORF">NDU88_001608</name>
</gene>
<sequence>MSWPELQHKRTPPLLEEPGSGEGQGCLPVRPERRDSCDREGEWSPKESLGAAMLPLLVSKGNQLLLLRLLRRLLAGSSLRETPGVPGGPEQAASIRGS</sequence>
<evidence type="ECO:0000313" key="2">
    <source>
        <dbReference type="EMBL" id="KAJ1148782.1"/>
    </source>
</evidence>
<feature type="compositionally biased region" description="Basic and acidic residues" evidence="1">
    <location>
        <begin position="30"/>
        <end position="45"/>
    </location>
</feature>
<reference evidence="2" key="1">
    <citation type="journal article" date="2022" name="bioRxiv">
        <title>Sequencing and chromosome-scale assembly of the giantPleurodeles waltlgenome.</title>
        <authorList>
            <person name="Brown T."/>
            <person name="Elewa A."/>
            <person name="Iarovenko S."/>
            <person name="Subramanian E."/>
            <person name="Araus A.J."/>
            <person name="Petzold A."/>
            <person name="Susuki M."/>
            <person name="Suzuki K.-i.T."/>
            <person name="Hayashi T."/>
            <person name="Toyoda A."/>
            <person name="Oliveira C."/>
            <person name="Osipova E."/>
            <person name="Leigh N.D."/>
            <person name="Simon A."/>
            <person name="Yun M.H."/>
        </authorList>
    </citation>
    <scope>NUCLEOTIDE SEQUENCE</scope>
    <source>
        <strain evidence="2">20211129_DDA</strain>
        <tissue evidence="2">Liver</tissue>
    </source>
</reference>
<organism evidence="2 3">
    <name type="scientific">Pleurodeles waltl</name>
    <name type="common">Iberian ribbed newt</name>
    <dbReference type="NCBI Taxonomy" id="8319"/>
    <lineage>
        <taxon>Eukaryota</taxon>
        <taxon>Metazoa</taxon>
        <taxon>Chordata</taxon>
        <taxon>Craniata</taxon>
        <taxon>Vertebrata</taxon>
        <taxon>Euteleostomi</taxon>
        <taxon>Amphibia</taxon>
        <taxon>Batrachia</taxon>
        <taxon>Caudata</taxon>
        <taxon>Salamandroidea</taxon>
        <taxon>Salamandridae</taxon>
        <taxon>Pleurodelinae</taxon>
        <taxon>Pleurodeles</taxon>
    </lineage>
</organism>
<feature type="region of interest" description="Disordered" evidence="1">
    <location>
        <begin position="1"/>
        <end position="45"/>
    </location>
</feature>
<dbReference type="Proteomes" id="UP001066276">
    <property type="component" value="Chromosome 5"/>
</dbReference>
<dbReference type="EMBL" id="JANPWB010000009">
    <property type="protein sequence ID" value="KAJ1148782.1"/>
    <property type="molecule type" value="Genomic_DNA"/>
</dbReference>
<keyword evidence="3" id="KW-1185">Reference proteome</keyword>
<evidence type="ECO:0000256" key="1">
    <source>
        <dbReference type="SAM" id="MobiDB-lite"/>
    </source>
</evidence>
<feature type="region of interest" description="Disordered" evidence="1">
    <location>
        <begin position="78"/>
        <end position="98"/>
    </location>
</feature>
<name>A0AAV7R7Q1_PLEWA</name>
<proteinExistence type="predicted"/>
<comment type="caution">
    <text evidence="2">The sequence shown here is derived from an EMBL/GenBank/DDBJ whole genome shotgun (WGS) entry which is preliminary data.</text>
</comment>
<accession>A0AAV7R7Q1</accession>
<protein>
    <submittedName>
        <fullName evidence="2">Uncharacterized protein</fullName>
    </submittedName>
</protein>